<dbReference type="OrthoDB" id="143422at2"/>
<proteinExistence type="predicted"/>
<dbReference type="eggNOG" id="ENOG5030GT6">
    <property type="taxonomic scope" value="Bacteria"/>
</dbReference>
<dbReference type="AlphaFoldDB" id="D9SM79"/>
<dbReference type="Proteomes" id="UP000002730">
    <property type="component" value="Chromosome"/>
</dbReference>
<dbReference type="Gene3D" id="2.120.10.30">
    <property type="entry name" value="TolB, C-terminal domain"/>
    <property type="match status" value="1"/>
</dbReference>
<accession>D9SM79</accession>
<dbReference type="InterPro" id="IPR011042">
    <property type="entry name" value="6-blade_b-propeller_TolB-like"/>
</dbReference>
<dbReference type="HOGENOM" id="CLU_655072_0_0_9"/>
<reference evidence="1 2" key="1">
    <citation type="submission" date="2010-08" db="EMBL/GenBank/DDBJ databases">
        <title>Complete sequence of Clostridium cellulovorans 743B.</title>
        <authorList>
            <consortium name="US DOE Joint Genome Institute"/>
            <person name="Lucas S."/>
            <person name="Copeland A."/>
            <person name="Lapidus A."/>
            <person name="Cheng J.-F."/>
            <person name="Bruce D."/>
            <person name="Goodwin L."/>
            <person name="Pitluck S."/>
            <person name="Chertkov O."/>
            <person name="Detter J.C."/>
            <person name="Han C."/>
            <person name="Tapia R."/>
            <person name="Land M."/>
            <person name="Hauser L."/>
            <person name="Chang Y.-J."/>
            <person name="Jeffries C."/>
            <person name="Kyrpides N."/>
            <person name="Ivanova N."/>
            <person name="Mikhailova N."/>
            <person name="Hemme C.L."/>
            <person name="Woyke T."/>
        </authorList>
    </citation>
    <scope>NUCLEOTIDE SEQUENCE [LARGE SCALE GENOMIC DNA]</scope>
    <source>
        <strain evidence="2">ATCC 35296 / DSM 3052 / OCM 3 / 743B</strain>
    </source>
</reference>
<protein>
    <submittedName>
        <fullName evidence="1">Uncharacterized protein</fullName>
    </submittedName>
</protein>
<organism evidence="1 2">
    <name type="scientific">Clostridium cellulovorans (strain ATCC 35296 / DSM 3052 / OCM 3 / 743B)</name>
    <dbReference type="NCBI Taxonomy" id="573061"/>
    <lineage>
        <taxon>Bacteria</taxon>
        <taxon>Bacillati</taxon>
        <taxon>Bacillota</taxon>
        <taxon>Clostridia</taxon>
        <taxon>Eubacteriales</taxon>
        <taxon>Clostridiaceae</taxon>
        <taxon>Clostridium</taxon>
    </lineage>
</organism>
<dbReference type="EMBL" id="CP002160">
    <property type="protein sequence ID" value="ADL53735.1"/>
    <property type="molecule type" value="Genomic_DNA"/>
</dbReference>
<dbReference type="KEGG" id="ccb:Clocel_4073"/>
<keyword evidence="2" id="KW-1185">Reference proteome</keyword>
<dbReference type="SUPFAM" id="SSF69322">
    <property type="entry name" value="Tricorn protease domain 2"/>
    <property type="match status" value="1"/>
</dbReference>
<gene>
    <name evidence="1" type="ordered locus">Clocel_4073</name>
</gene>
<sequence>MKKILLIVVACIMGVYGLVEVTKALEKEPFNPLMQTESTYRTLEKIDLSDPYYKANNIVEGYTIPENLDVRCKYTDSSLLVTTSDSHYVKNQFSLPEGIYEYNFKTEEMKLIADKVKKKNHIKTVAYDDGYLVWEEDGQELISEVNDGRGWKMYLKNIDTGKVIKIDQYSKKNSSYASGGYKFSPNDIDIDGENIVYKIDAVNEKKETIHIVKSYNIKTKELKEIKRSNSINKDTFSEPDVDGDKVVFCGHSIDSNDSQIYIYDINSGIFDVIWSTEDEKDFNNAKISEDTVTIAKSNCKTYNYNGYSFTSKVVLYDINKRAFEPIRDPEQVKWESGHNGSINLFNDKYLTFSTGDNSNTKIYDMKAKKYIDLLREEEKNEYLIEGVGESYDNLVMVDLWKSEYTRKRVYILEKENSMS</sequence>
<dbReference type="STRING" id="573061.Clocel_4073"/>
<evidence type="ECO:0000313" key="1">
    <source>
        <dbReference type="EMBL" id="ADL53735.1"/>
    </source>
</evidence>
<name>D9SM79_CLOC7</name>
<evidence type="ECO:0000313" key="2">
    <source>
        <dbReference type="Proteomes" id="UP000002730"/>
    </source>
</evidence>